<keyword evidence="2" id="KW-0812">Transmembrane</keyword>
<dbReference type="InterPro" id="IPR019554">
    <property type="entry name" value="Soluble_ligand-bd"/>
</dbReference>
<feature type="region of interest" description="Disordered" evidence="1">
    <location>
        <begin position="74"/>
        <end position="99"/>
    </location>
</feature>
<feature type="transmembrane region" description="Helical" evidence="2">
    <location>
        <begin position="45"/>
        <end position="66"/>
    </location>
</feature>
<dbReference type="EMBL" id="CP035758">
    <property type="protein sequence ID" value="QBD78503.1"/>
    <property type="molecule type" value="Genomic_DNA"/>
</dbReference>
<organism evidence="4 5">
    <name type="scientific">Ktedonosporobacter rubrisoli</name>
    <dbReference type="NCBI Taxonomy" id="2509675"/>
    <lineage>
        <taxon>Bacteria</taxon>
        <taxon>Bacillati</taxon>
        <taxon>Chloroflexota</taxon>
        <taxon>Ktedonobacteria</taxon>
        <taxon>Ktedonobacterales</taxon>
        <taxon>Ktedonosporobacteraceae</taxon>
        <taxon>Ktedonosporobacter</taxon>
    </lineage>
</organism>
<keyword evidence="4" id="KW-0238">DNA-binding</keyword>
<feature type="domain" description="Soluble ligand binding" evidence="3">
    <location>
        <begin position="105"/>
        <end position="158"/>
    </location>
</feature>
<evidence type="ECO:0000256" key="2">
    <source>
        <dbReference type="SAM" id="Phobius"/>
    </source>
</evidence>
<accession>A0A4P6JT80</accession>
<evidence type="ECO:0000259" key="3">
    <source>
        <dbReference type="Pfam" id="PF10531"/>
    </source>
</evidence>
<dbReference type="AlphaFoldDB" id="A0A4P6JT80"/>
<keyword evidence="2" id="KW-0472">Membrane</keyword>
<dbReference type="PANTHER" id="PTHR21180:SF32">
    <property type="entry name" value="ENDONUCLEASE_EXONUCLEASE_PHOSPHATASE FAMILY DOMAIN-CONTAINING PROTEIN 1"/>
    <property type="match status" value="1"/>
</dbReference>
<evidence type="ECO:0000256" key="1">
    <source>
        <dbReference type="SAM" id="MobiDB-lite"/>
    </source>
</evidence>
<keyword evidence="5" id="KW-1185">Reference proteome</keyword>
<dbReference type="GO" id="GO:0015628">
    <property type="term" value="P:protein secretion by the type II secretion system"/>
    <property type="evidence" value="ECO:0007669"/>
    <property type="project" value="TreeGrafter"/>
</dbReference>
<protein>
    <submittedName>
        <fullName evidence="4">ComEA family DNA-binding protein</fullName>
    </submittedName>
</protein>
<dbReference type="Proteomes" id="UP000290365">
    <property type="component" value="Chromosome"/>
</dbReference>
<dbReference type="OrthoDB" id="9790239at2"/>
<dbReference type="Gene3D" id="3.10.560.10">
    <property type="entry name" value="Outer membrane lipoprotein wza domain like"/>
    <property type="match status" value="1"/>
</dbReference>
<proteinExistence type="predicted"/>
<keyword evidence="2" id="KW-1133">Transmembrane helix</keyword>
<reference evidence="4 5" key="1">
    <citation type="submission" date="2019-01" db="EMBL/GenBank/DDBJ databases">
        <title>Ktedonosporobacter rubrisoli SCAWS-G2.</title>
        <authorList>
            <person name="Huang Y."/>
            <person name="Yan B."/>
        </authorList>
    </citation>
    <scope>NUCLEOTIDE SEQUENCE [LARGE SCALE GENOMIC DNA]</scope>
    <source>
        <strain evidence="4 5">SCAWS-G2</strain>
    </source>
</reference>
<dbReference type="GO" id="GO:0015627">
    <property type="term" value="C:type II protein secretion system complex"/>
    <property type="evidence" value="ECO:0007669"/>
    <property type="project" value="TreeGrafter"/>
</dbReference>
<gene>
    <name evidence="4" type="ORF">EPA93_21915</name>
</gene>
<name>A0A4P6JT80_KTERU</name>
<feature type="region of interest" description="Disordered" evidence="1">
    <location>
        <begin position="172"/>
        <end position="195"/>
    </location>
</feature>
<dbReference type="Pfam" id="PF12836">
    <property type="entry name" value="HHH_3"/>
    <property type="match status" value="1"/>
</dbReference>
<dbReference type="RefSeq" id="WP_129889556.1">
    <property type="nucleotide sequence ID" value="NZ_CP035758.1"/>
</dbReference>
<dbReference type="Gene3D" id="1.10.150.280">
    <property type="entry name" value="AF1531-like domain"/>
    <property type="match status" value="1"/>
</dbReference>
<dbReference type="InterPro" id="IPR010994">
    <property type="entry name" value="RuvA_2-like"/>
</dbReference>
<dbReference type="Pfam" id="PF10531">
    <property type="entry name" value="SLBB"/>
    <property type="match status" value="1"/>
</dbReference>
<dbReference type="GO" id="GO:0003677">
    <property type="term" value="F:DNA binding"/>
    <property type="evidence" value="ECO:0007669"/>
    <property type="project" value="UniProtKB-KW"/>
</dbReference>
<dbReference type="PANTHER" id="PTHR21180">
    <property type="entry name" value="ENDONUCLEASE/EXONUCLEASE/PHOSPHATASE FAMILY DOMAIN-CONTAINING PROTEIN 1"/>
    <property type="match status" value="1"/>
</dbReference>
<feature type="compositionally biased region" description="Low complexity" evidence="1">
    <location>
        <begin position="174"/>
        <end position="183"/>
    </location>
</feature>
<dbReference type="KEGG" id="kbs:EPA93_21915"/>
<dbReference type="SUPFAM" id="SSF47781">
    <property type="entry name" value="RuvA domain 2-like"/>
    <property type="match status" value="1"/>
</dbReference>
<feature type="region of interest" description="Disordered" evidence="1">
    <location>
        <begin position="1"/>
        <end position="29"/>
    </location>
</feature>
<sequence>MEIKPSLLAHQHEPSQDHISQQPTIPHPALDTSAEQLTSEKRKRYITRGIALGLALALALTLYFIWRPSNTSSTASSSSGQSFNPAKTTPNASAASTNTGPTIEVYVTGAVKHPGVYKLTGDARVYQLLQAAGGPQANANLVALNLAAKLNDGQEVYVTIVGERPPTYVGGVPGPASTSSNSGATGGTGGTTAPGQLVNINTASADDLRKNLHISSTTAQAIVNYRMQQGPYTSVEQLSQVVSSTIFNKIKGMVTV</sequence>
<evidence type="ECO:0000313" key="4">
    <source>
        <dbReference type="EMBL" id="QBD78503.1"/>
    </source>
</evidence>
<dbReference type="InterPro" id="IPR051675">
    <property type="entry name" value="Endo/Exo/Phosphatase_dom_1"/>
</dbReference>
<evidence type="ECO:0000313" key="5">
    <source>
        <dbReference type="Proteomes" id="UP000290365"/>
    </source>
</evidence>